<feature type="active site" description="Proton acceptor" evidence="16">
    <location>
        <position position="112"/>
    </location>
</feature>
<dbReference type="HAMAP" id="MF_01274">
    <property type="entry name" value="Pantothen_kinase_3"/>
    <property type="match status" value="1"/>
</dbReference>
<dbReference type="GO" id="GO:0015937">
    <property type="term" value="P:coenzyme A biosynthetic process"/>
    <property type="evidence" value="ECO:0007669"/>
    <property type="project" value="UniProtKB-UniRule"/>
</dbReference>
<accession>A0A1C4H3S0</accession>
<evidence type="ECO:0000256" key="12">
    <source>
        <dbReference type="ARBA" id="ARBA00022958"/>
    </source>
</evidence>
<dbReference type="Gene3D" id="3.30.420.40">
    <property type="match status" value="2"/>
</dbReference>
<organism evidence="17 18">
    <name type="scientific">Bifidobacterium commune</name>
    <dbReference type="NCBI Taxonomy" id="1505727"/>
    <lineage>
        <taxon>Bacteria</taxon>
        <taxon>Bacillati</taxon>
        <taxon>Actinomycetota</taxon>
        <taxon>Actinomycetes</taxon>
        <taxon>Bifidobacteriales</taxon>
        <taxon>Bifidobacteriaceae</taxon>
        <taxon>Bifidobacterium</taxon>
    </lineage>
</organism>
<comment type="subunit">
    <text evidence="5 16">Homodimer.</text>
</comment>
<dbReference type="EC" id="2.7.1.33" evidence="6 16"/>
<feature type="binding site" evidence="16">
    <location>
        <position position="132"/>
    </location>
    <ligand>
        <name>K(+)</name>
        <dbReference type="ChEBI" id="CHEBI:29103"/>
    </ligand>
</feature>
<evidence type="ECO:0000256" key="3">
    <source>
        <dbReference type="ARBA" id="ARBA00004496"/>
    </source>
</evidence>
<comment type="cofactor">
    <cofactor evidence="16">
        <name>NH4(+)</name>
        <dbReference type="ChEBI" id="CHEBI:28938"/>
    </cofactor>
    <cofactor evidence="16">
        <name>K(+)</name>
        <dbReference type="ChEBI" id="CHEBI:29103"/>
    </cofactor>
    <text evidence="16">A monovalent cation. Ammonium or potassium.</text>
</comment>
<name>A0A1C4H3S0_9BIFI</name>
<dbReference type="GO" id="GO:0005737">
    <property type="term" value="C:cytoplasm"/>
    <property type="evidence" value="ECO:0007669"/>
    <property type="project" value="UniProtKB-SubCell"/>
</dbReference>
<dbReference type="CDD" id="cd24015">
    <property type="entry name" value="ASKHA_NBD_PanK-III"/>
    <property type="match status" value="1"/>
</dbReference>
<dbReference type="GO" id="GO:0005524">
    <property type="term" value="F:ATP binding"/>
    <property type="evidence" value="ECO:0007669"/>
    <property type="project" value="UniProtKB-UniRule"/>
</dbReference>
<comment type="similarity">
    <text evidence="14 16">Belongs to the type III pantothenate kinase family.</text>
</comment>
<dbReference type="InterPro" id="IPR043129">
    <property type="entry name" value="ATPase_NBD"/>
</dbReference>
<evidence type="ECO:0000256" key="6">
    <source>
        <dbReference type="ARBA" id="ARBA00012102"/>
    </source>
</evidence>
<comment type="subcellular location">
    <subcellularLocation>
        <location evidence="3 16">Cytoplasm</location>
    </subcellularLocation>
</comment>
<evidence type="ECO:0000256" key="16">
    <source>
        <dbReference type="HAMAP-Rule" id="MF_01274"/>
    </source>
</evidence>
<keyword evidence="12 16" id="KW-0630">Potassium</keyword>
<feature type="binding site" evidence="16">
    <location>
        <begin position="110"/>
        <end position="113"/>
    </location>
    <ligand>
        <name>substrate</name>
    </ligand>
</feature>
<evidence type="ECO:0000256" key="8">
    <source>
        <dbReference type="ARBA" id="ARBA00022679"/>
    </source>
</evidence>
<keyword evidence="8 16" id="KW-0808">Transferase</keyword>
<dbReference type="NCBIfam" id="TIGR00671">
    <property type="entry name" value="baf"/>
    <property type="match status" value="1"/>
</dbReference>
<evidence type="ECO:0000256" key="10">
    <source>
        <dbReference type="ARBA" id="ARBA00022777"/>
    </source>
</evidence>
<evidence type="ECO:0000256" key="13">
    <source>
        <dbReference type="ARBA" id="ARBA00022993"/>
    </source>
</evidence>
<evidence type="ECO:0000256" key="4">
    <source>
        <dbReference type="ARBA" id="ARBA00005225"/>
    </source>
</evidence>
<evidence type="ECO:0000256" key="5">
    <source>
        <dbReference type="ARBA" id="ARBA00011738"/>
    </source>
</evidence>
<keyword evidence="18" id="KW-1185">Reference proteome</keyword>
<keyword evidence="11 16" id="KW-0067">ATP-binding</keyword>
<dbReference type="STRING" id="1505727.GA0061077_0666"/>
<dbReference type="GO" id="GO:0046872">
    <property type="term" value="F:metal ion binding"/>
    <property type="evidence" value="ECO:0007669"/>
    <property type="project" value="UniProtKB-KW"/>
</dbReference>
<evidence type="ECO:0000256" key="7">
    <source>
        <dbReference type="ARBA" id="ARBA00022490"/>
    </source>
</evidence>
<reference evidence="18" key="1">
    <citation type="submission" date="2016-08" db="EMBL/GenBank/DDBJ databases">
        <authorList>
            <person name="Varghese N."/>
            <person name="Submissions Spin"/>
        </authorList>
    </citation>
    <scope>NUCLEOTIDE SEQUENCE [LARGE SCALE GENOMIC DNA]</scope>
    <source>
        <strain evidence="18">R-52791</strain>
    </source>
</reference>
<evidence type="ECO:0000256" key="11">
    <source>
        <dbReference type="ARBA" id="ARBA00022840"/>
    </source>
</evidence>
<evidence type="ECO:0000313" key="18">
    <source>
        <dbReference type="Proteomes" id="UP000242610"/>
    </source>
</evidence>
<dbReference type="AlphaFoldDB" id="A0A1C4H3S0"/>
<comment type="cofactor">
    <cofactor evidence="2">
        <name>K(+)</name>
        <dbReference type="ChEBI" id="CHEBI:29103"/>
    </cofactor>
</comment>
<dbReference type="PANTHER" id="PTHR34265:SF1">
    <property type="entry name" value="TYPE III PANTOTHENATE KINASE"/>
    <property type="match status" value="1"/>
</dbReference>
<feature type="binding site" evidence="16">
    <location>
        <begin position="6"/>
        <end position="13"/>
    </location>
    <ligand>
        <name>ATP</name>
        <dbReference type="ChEBI" id="CHEBI:30616"/>
    </ligand>
</feature>
<keyword evidence="9 16" id="KW-0547">Nucleotide-binding</keyword>
<dbReference type="OrthoDB" id="9804707at2"/>
<comment type="catalytic activity">
    <reaction evidence="1 16">
        <text>(R)-pantothenate + ATP = (R)-4'-phosphopantothenate + ADP + H(+)</text>
        <dbReference type="Rhea" id="RHEA:16373"/>
        <dbReference type="ChEBI" id="CHEBI:10986"/>
        <dbReference type="ChEBI" id="CHEBI:15378"/>
        <dbReference type="ChEBI" id="CHEBI:29032"/>
        <dbReference type="ChEBI" id="CHEBI:30616"/>
        <dbReference type="ChEBI" id="CHEBI:456216"/>
        <dbReference type="EC" id="2.7.1.33"/>
    </reaction>
</comment>
<keyword evidence="13 16" id="KW-0173">Coenzyme A biosynthesis</keyword>
<dbReference type="Proteomes" id="UP000242610">
    <property type="component" value="Unassembled WGS sequence"/>
</dbReference>
<evidence type="ECO:0000256" key="15">
    <source>
        <dbReference type="ARBA" id="ARBA00040883"/>
    </source>
</evidence>
<evidence type="ECO:0000256" key="14">
    <source>
        <dbReference type="ARBA" id="ARBA00038036"/>
    </source>
</evidence>
<comment type="caution">
    <text evidence="16">Lacks conserved residue(s) required for the propagation of feature annotation.</text>
</comment>
<evidence type="ECO:0000313" key="17">
    <source>
        <dbReference type="EMBL" id="SCC79300.1"/>
    </source>
</evidence>
<comment type="function">
    <text evidence="16">Catalyzes the phosphorylation of pantothenate (Pan), the first step in CoA biosynthesis.</text>
</comment>
<protein>
    <recommendedName>
        <fullName evidence="15 16">Type III pantothenate kinase</fullName>
        <ecNumber evidence="6 16">2.7.1.33</ecNumber>
    </recommendedName>
    <alternativeName>
        <fullName evidence="16">PanK-III</fullName>
    </alternativeName>
    <alternativeName>
        <fullName evidence="16">Pantothenic acid kinase</fullName>
    </alternativeName>
</protein>
<keyword evidence="7 16" id="KW-0963">Cytoplasm</keyword>
<dbReference type="GO" id="GO:0004594">
    <property type="term" value="F:pantothenate kinase activity"/>
    <property type="evidence" value="ECO:0007669"/>
    <property type="project" value="UniProtKB-UniRule"/>
</dbReference>
<dbReference type="PANTHER" id="PTHR34265">
    <property type="entry name" value="TYPE III PANTOTHENATE KINASE"/>
    <property type="match status" value="1"/>
</dbReference>
<dbReference type="EMBL" id="FMBL01000001">
    <property type="protein sequence ID" value="SCC79300.1"/>
    <property type="molecule type" value="Genomic_DNA"/>
</dbReference>
<dbReference type="InterPro" id="IPR004619">
    <property type="entry name" value="Type_III_PanK"/>
</dbReference>
<gene>
    <name evidence="16" type="primary">coaX</name>
    <name evidence="17" type="ORF">GA0061077_0666</name>
</gene>
<sequence length="257" mass="27421">MLLAIDIGNTNINIGVVDGSPIATVGESWRITTKTARTSDEYGLLLVQFLRSAGYGPHDVEDVIIASVVPQIMHSFRSSIIKFLEIDPMVVGPGIKSGLSIRLDDPKSLGADCLADCVGAYGVYGGPVLVADFGTATTFNYIDADKAIISGLISPGLQTSVSSLVSGTAQLPEVEITRPDSILAKGTKTAMQAGLYYNFLGGIERTVKQFRHEIGQDFKVIATGGLGSLFKNDTDVIDIYDPELIFKGMAIIYRLNA</sequence>
<dbReference type="UniPathway" id="UPA00241">
    <property type="reaction ID" value="UER00352"/>
</dbReference>
<feature type="binding site" evidence="16">
    <location>
        <position position="187"/>
    </location>
    <ligand>
        <name>substrate</name>
    </ligand>
</feature>
<evidence type="ECO:0000256" key="9">
    <source>
        <dbReference type="ARBA" id="ARBA00022741"/>
    </source>
</evidence>
<keyword evidence="16" id="KW-0479">Metal-binding</keyword>
<dbReference type="SUPFAM" id="SSF53067">
    <property type="entry name" value="Actin-like ATPase domain"/>
    <property type="match status" value="2"/>
</dbReference>
<comment type="pathway">
    <text evidence="4 16">Cofactor biosynthesis; coenzyme A biosynthesis; CoA from (R)-pantothenate: step 1/5.</text>
</comment>
<dbReference type="RefSeq" id="WP_091847451.1">
    <property type="nucleotide sequence ID" value="NZ_FMBL01000001.1"/>
</dbReference>
<dbReference type="NCBIfam" id="NF009855">
    <property type="entry name" value="PRK13321.1"/>
    <property type="match status" value="1"/>
</dbReference>
<evidence type="ECO:0000256" key="2">
    <source>
        <dbReference type="ARBA" id="ARBA00001958"/>
    </source>
</evidence>
<dbReference type="Pfam" id="PF03309">
    <property type="entry name" value="Pan_kinase"/>
    <property type="match status" value="1"/>
</dbReference>
<proteinExistence type="inferred from homology"/>
<feature type="binding site" evidence="16">
    <location>
        <position position="135"/>
    </location>
    <ligand>
        <name>ATP</name>
        <dbReference type="ChEBI" id="CHEBI:30616"/>
    </ligand>
</feature>
<keyword evidence="10 16" id="KW-0418">Kinase</keyword>
<evidence type="ECO:0000256" key="1">
    <source>
        <dbReference type="ARBA" id="ARBA00001206"/>
    </source>
</evidence>